<protein>
    <recommendedName>
        <fullName evidence="3">Peptide chain release factor subunit 1</fullName>
    </recommendedName>
</protein>
<accession>A0A919UZ82</accession>
<sequence length="385" mass="41433">MITAETIGRIIGYHGGEMPVVSLYVAAGREGAPALPARLRGLLHEIRPLAWDGSLDRRARRSIRADIERLEGLDGFAGSGGLAVFCCSEGDLFERVPLPRPVRDRVMVAATPWARPLLAVLDEYHRTCVAVVDRRSAEIWELYQDEMTGLGRVEDQVPHGPGHLGRHGPAGDRVRNRADDPTRRHYRTTVRMLDQLFRAGDRELLVIGGRAEAVSCFACFLPHRLRARLAGTFEVDPRTATPADVRRGAEHVVERYERAEERRQVARVLDLAAAGRPAALGPADCLWAASVAAIHSLLVQEGATAAGVVCDESGWLAASGDTCPLCGRATRPAANVLGELADAVIDEGGTVEHVLADTELAGHLVAAELRFPLPPRPSPAAAASG</sequence>
<keyword evidence="2" id="KW-1185">Reference proteome</keyword>
<dbReference type="Pfam" id="PF18854">
    <property type="entry name" value="baeRF_family10"/>
    <property type="match status" value="1"/>
</dbReference>
<gene>
    <name evidence="1" type="ORF">Sru01_38030</name>
</gene>
<reference evidence="1" key="1">
    <citation type="submission" date="2021-01" db="EMBL/GenBank/DDBJ databases">
        <title>Whole genome shotgun sequence of Sphaerisporangium rufum NBRC 109079.</title>
        <authorList>
            <person name="Komaki H."/>
            <person name="Tamura T."/>
        </authorList>
    </citation>
    <scope>NUCLEOTIDE SEQUENCE</scope>
    <source>
        <strain evidence="1">NBRC 109079</strain>
    </source>
</reference>
<evidence type="ECO:0000313" key="1">
    <source>
        <dbReference type="EMBL" id="GII78821.1"/>
    </source>
</evidence>
<evidence type="ECO:0008006" key="3">
    <source>
        <dbReference type="Google" id="ProtNLM"/>
    </source>
</evidence>
<dbReference type="RefSeq" id="WP_203988159.1">
    <property type="nucleotide sequence ID" value="NZ_BOOU01000053.1"/>
</dbReference>
<dbReference type="Gene3D" id="3.30.420.60">
    <property type="entry name" value="eRF1 domain 2"/>
    <property type="match status" value="1"/>
</dbReference>
<proteinExistence type="predicted"/>
<dbReference type="AlphaFoldDB" id="A0A919UZ82"/>
<dbReference type="Proteomes" id="UP000655287">
    <property type="component" value="Unassembled WGS sequence"/>
</dbReference>
<comment type="caution">
    <text evidence="1">The sequence shown here is derived from an EMBL/GenBank/DDBJ whole genome shotgun (WGS) entry which is preliminary data.</text>
</comment>
<evidence type="ECO:0000313" key="2">
    <source>
        <dbReference type="Proteomes" id="UP000655287"/>
    </source>
</evidence>
<organism evidence="1 2">
    <name type="scientific">Sphaerisporangium rufum</name>
    <dbReference type="NCBI Taxonomy" id="1381558"/>
    <lineage>
        <taxon>Bacteria</taxon>
        <taxon>Bacillati</taxon>
        <taxon>Actinomycetota</taxon>
        <taxon>Actinomycetes</taxon>
        <taxon>Streptosporangiales</taxon>
        <taxon>Streptosporangiaceae</taxon>
        <taxon>Sphaerisporangium</taxon>
    </lineage>
</organism>
<dbReference type="EMBL" id="BOOU01000053">
    <property type="protein sequence ID" value="GII78821.1"/>
    <property type="molecule type" value="Genomic_DNA"/>
</dbReference>
<name>A0A919UZ82_9ACTN</name>
<dbReference type="InterPro" id="IPR041202">
    <property type="entry name" value="BaeRF_family10"/>
</dbReference>
<dbReference type="InterPro" id="IPR042226">
    <property type="entry name" value="eFR1_2_sf"/>
</dbReference>